<comment type="caution">
    <text evidence="3">The sequence shown here is derived from an EMBL/GenBank/DDBJ whole genome shotgun (WGS) entry which is preliminary data.</text>
</comment>
<dbReference type="CDD" id="cd06257">
    <property type="entry name" value="DnaJ"/>
    <property type="match status" value="1"/>
</dbReference>
<accession>A0A4Z0WGQ2</accession>
<dbReference type="RefSeq" id="WP_135481630.1">
    <property type="nucleotide sequence ID" value="NZ_SRMF01000001.1"/>
</dbReference>
<dbReference type="Proteomes" id="UP000297475">
    <property type="component" value="Unassembled WGS sequence"/>
</dbReference>
<gene>
    <name evidence="3" type="ORF">E4656_04780</name>
</gene>
<dbReference type="Gene3D" id="1.10.287.110">
    <property type="entry name" value="DnaJ domain"/>
    <property type="match status" value="1"/>
</dbReference>
<dbReference type="AlphaFoldDB" id="A0A4Z0WGQ2"/>
<keyword evidence="1" id="KW-0143">Chaperone</keyword>
<keyword evidence="4" id="KW-1185">Reference proteome</keyword>
<dbReference type="OrthoDB" id="581986at2"/>
<evidence type="ECO:0000313" key="3">
    <source>
        <dbReference type="EMBL" id="TGG95728.1"/>
    </source>
</evidence>
<dbReference type="EMBL" id="SRMF01000001">
    <property type="protein sequence ID" value="TGG95728.1"/>
    <property type="molecule type" value="Genomic_DNA"/>
</dbReference>
<evidence type="ECO:0000313" key="4">
    <source>
        <dbReference type="Proteomes" id="UP000297475"/>
    </source>
</evidence>
<proteinExistence type="predicted"/>
<dbReference type="Pfam" id="PF12339">
    <property type="entry name" value="DNAJ_related"/>
    <property type="match status" value="1"/>
</dbReference>
<evidence type="ECO:0000259" key="2">
    <source>
        <dbReference type="PROSITE" id="PS50076"/>
    </source>
</evidence>
<dbReference type="InterPro" id="IPR036869">
    <property type="entry name" value="J_dom_sf"/>
</dbReference>
<dbReference type="InterPro" id="IPR021059">
    <property type="entry name" value="DnaJ-related_N"/>
</dbReference>
<sequence>MADDRLLAHLDIILREHRTGISEYELMQRLDAEPQAPFTRPDMLDSWVLFRSHFWLFHHLYLLKLQLGSVGETLDIVATRICRFHTQDTASTQTEVAPADPMQEYYLDLDNLVRETPDSLQAKLDAFWRGLQAPDKVHADWALFDLKPPVSAPALRQRYRALCQRHHPDRGGDAVQFQQVQAAYARLKPLAT</sequence>
<dbReference type="PROSITE" id="PS50076">
    <property type="entry name" value="DNAJ_2"/>
    <property type="match status" value="1"/>
</dbReference>
<name>A0A4Z0WGQ2_9GAMM</name>
<dbReference type="SMART" id="SM00271">
    <property type="entry name" value="DnaJ"/>
    <property type="match status" value="1"/>
</dbReference>
<protein>
    <recommendedName>
        <fullName evidence="2">J domain-containing protein</fullName>
    </recommendedName>
</protein>
<organism evidence="3 4">
    <name type="scientific">Natronospirillum operosum</name>
    <dbReference type="NCBI Taxonomy" id="2759953"/>
    <lineage>
        <taxon>Bacteria</taxon>
        <taxon>Pseudomonadati</taxon>
        <taxon>Pseudomonadota</taxon>
        <taxon>Gammaproteobacteria</taxon>
        <taxon>Oceanospirillales</taxon>
        <taxon>Natronospirillaceae</taxon>
        <taxon>Natronospirillum</taxon>
    </lineage>
</organism>
<dbReference type="SUPFAM" id="SSF46565">
    <property type="entry name" value="Chaperone J-domain"/>
    <property type="match status" value="1"/>
</dbReference>
<feature type="domain" description="J" evidence="2">
    <location>
        <begin position="139"/>
        <end position="192"/>
    </location>
</feature>
<dbReference type="InterPro" id="IPR001623">
    <property type="entry name" value="DnaJ_domain"/>
</dbReference>
<reference evidence="3 4" key="1">
    <citation type="submission" date="2019-04" db="EMBL/GenBank/DDBJ databases">
        <title>Natronospirillum operosus gen. nov., sp. nov., a haloalkaliphilic satellite isolated from decaying biomass of laboratory culture of cyanobacterium Geitlerinema sp. and proposal of Natronospirillaceae fam. nov. and Saccharospirillaceae fam. nov.</title>
        <authorList>
            <person name="Kevbrin V."/>
            <person name="Boltyanskaya Y."/>
            <person name="Koziaeva V."/>
            <person name="Grouzdev D.S."/>
            <person name="Park M."/>
            <person name="Cho J."/>
        </authorList>
    </citation>
    <scope>NUCLEOTIDE SEQUENCE [LARGE SCALE GENOMIC DNA]</scope>
    <source>
        <strain evidence="3 4">G-116</strain>
    </source>
</reference>
<evidence type="ECO:0000256" key="1">
    <source>
        <dbReference type="ARBA" id="ARBA00023186"/>
    </source>
</evidence>